<dbReference type="OrthoDB" id="5222339at2759"/>
<evidence type="ECO:0000256" key="1">
    <source>
        <dbReference type="SAM" id="MobiDB-lite"/>
    </source>
</evidence>
<dbReference type="EMBL" id="CP090166">
    <property type="protein sequence ID" value="UJO15747.1"/>
    <property type="molecule type" value="Genomic_DNA"/>
</dbReference>
<evidence type="ECO:0000313" key="2">
    <source>
        <dbReference type="EMBL" id="UJO15747.1"/>
    </source>
</evidence>
<sequence>MDPLSSLLVQQDVRLVPASSAQFASSQQRVVAKERVREAATAEGPEEVRTQTTCNVINPQKRPRAHVHHETLDSSSRAKRQKSTKGLRPVQIEIDSSPSTLESTAQNKLDQAYSVTTTRRDQHPPTQQDCLPVDDNMPPPSVQLACADLDMLRGGGHDLGLTHPDDYLEEEDPSEFESGPLEGLQSMAEYEKAYPYTPPPPKGVARRFSGNNGKYSSEFQMAADERGLKIEFDFREKEKGRFWAWLKVNNELLGEVGPYASKKDAKEASCKENLSKLEAYGNLKKRKSSGQKDILSLTPKGFEDENWIGILNSYLQTKQLPTPEYGPSGVHPSMGPWFCTVRFKGSPLTPFGYGMGPFGRKNEAKKVAAMEAVQWLRQEGKLDHGTKRRKSDGFSTSPGPGDTGLTQSVKQLEVQPPQVLTNRSLAQQVHDAALRLGFTQPAFPTQQLDGSFVNMCATFNPNDANREPRLAGEVCKVGPVFGKKPAKEECCRELLRLLDKIEQSRQSLI</sequence>
<evidence type="ECO:0008006" key="4">
    <source>
        <dbReference type="Google" id="ProtNLM"/>
    </source>
</evidence>
<feature type="compositionally biased region" description="Polar residues" evidence="1">
    <location>
        <begin position="393"/>
        <end position="406"/>
    </location>
</feature>
<proteinExistence type="predicted"/>
<feature type="region of interest" description="Disordered" evidence="1">
    <location>
        <begin position="57"/>
        <end position="135"/>
    </location>
</feature>
<dbReference type="RefSeq" id="XP_047760113.1">
    <property type="nucleotide sequence ID" value="XM_047903524.1"/>
</dbReference>
<organism evidence="2 3">
    <name type="scientific">Passalora fulva</name>
    <name type="common">Tomato leaf mold</name>
    <name type="synonym">Cladosporium fulvum</name>
    <dbReference type="NCBI Taxonomy" id="5499"/>
    <lineage>
        <taxon>Eukaryota</taxon>
        <taxon>Fungi</taxon>
        <taxon>Dikarya</taxon>
        <taxon>Ascomycota</taxon>
        <taxon>Pezizomycotina</taxon>
        <taxon>Dothideomycetes</taxon>
        <taxon>Dothideomycetidae</taxon>
        <taxon>Mycosphaerellales</taxon>
        <taxon>Mycosphaerellaceae</taxon>
        <taxon>Fulvia</taxon>
    </lineage>
</organism>
<gene>
    <name evidence="2" type="ORF">CLAFUR5_04376</name>
</gene>
<protein>
    <recommendedName>
        <fullName evidence="4">DRBM domain-containing protein</fullName>
    </recommendedName>
</protein>
<reference evidence="2" key="2">
    <citation type="journal article" date="2022" name="Microb. Genom.">
        <title>A chromosome-scale genome assembly of the tomato pathogen Cladosporium fulvum reveals a compartmentalized genome architecture and the presence of a dispensable chromosome.</title>
        <authorList>
            <person name="Zaccaron A.Z."/>
            <person name="Chen L.H."/>
            <person name="Samaras A."/>
            <person name="Stergiopoulos I."/>
        </authorList>
    </citation>
    <scope>NUCLEOTIDE SEQUENCE</scope>
    <source>
        <strain evidence="2">Race5_Kim</strain>
    </source>
</reference>
<feature type="compositionally biased region" description="Polar residues" evidence="1">
    <location>
        <begin position="94"/>
        <end position="117"/>
    </location>
</feature>
<dbReference type="KEGG" id="ffu:CLAFUR5_04376"/>
<accession>A0A9Q8LE64</accession>
<dbReference type="Proteomes" id="UP000756132">
    <property type="component" value="Chromosome 4"/>
</dbReference>
<keyword evidence="3" id="KW-1185">Reference proteome</keyword>
<reference evidence="2" key="1">
    <citation type="submission" date="2021-12" db="EMBL/GenBank/DDBJ databases">
        <authorList>
            <person name="Zaccaron A."/>
            <person name="Stergiopoulos I."/>
        </authorList>
    </citation>
    <scope>NUCLEOTIDE SEQUENCE</scope>
    <source>
        <strain evidence="2">Race5_Kim</strain>
    </source>
</reference>
<name>A0A9Q8LE64_PASFU</name>
<dbReference type="SUPFAM" id="SSF54768">
    <property type="entry name" value="dsRNA-binding domain-like"/>
    <property type="match status" value="1"/>
</dbReference>
<feature type="region of interest" description="Disordered" evidence="1">
    <location>
        <begin position="378"/>
        <end position="406"/>
    </location>
</feature>
<dbReference type="GeneID" id="71984254"/>
<dbReference type="Gene3D" id="3.30.160.20">
    <property type="match status" value="1"/>
</dbReference>
<evidence type="ECO:0000313" key="3">
    <source>
        <dbReference type="Proteomes" id="UP000756132"/>
    </source>
</evidence>
<dbReference type="CDD" id="cd00048">
    <property type="entry name" value="DSRM_SF"/>
    <property type="match status" value="1"/>
</dbReference>
<dbReference type="AlphaFoldDB" id="A0A9Q8LE64"/>